<gene>
    <name evidence="7" type="ORF">SPOG_01198</name>
</gene>
<evidence type="ECO:0000259" key="4">
    <source>
        <dbReference type="SMART" id="SM01214"/>
    </source>
</evidence>
<dbReference type="GO" id="GO:0140268">
    <property type="term" value="C:endoplasmic reticulum-plasma membrane contact site"/>
    <property type="evidence" value="ECO:0007669"/>
    <property type="project" value="EnsemblFungi"/>
</dbReference>
<dbReference type="HOGENOM" id="CLU_000592_0_0_1"/>
<proteinExistence type="predicted"/>
<dbReference type="Pfam" id="PF10344">
    <property type="entry name" value="Hobbit"/>
    <property type="match status" value="1"/>
</dbReference>
<feature type="coiled-coil region" evidence="1">
    <location>
        <begin position="1723"/>
        <end position="1750"/>
    </location>
</feature>
<dbReference type="InterPro" id="IPR019441">
    <property type="entry name" value="FMP27/BLTP2/Hobbit_GFWDK_RBG"/>
</dbReference>
<keyword evidence="8" id="KW-1185">Reference proteome</keyword>
<feature type="region of interest" description="Disordered" evidence="2">
    <location>
        <begin position="2592"/>
        <end position="2629"/>
    </location>
</feature>
<dbReference type="SMART" id="SM01216">
    <property type="entry name" value="Fmp27_WPPW"/>
    <property type="match status" value="1"/>
</dbReference>
<evidence type="ECO:0000259" key="5">
    <source>
        <dbReference type="SMART" id="SM01215"/>
    </source>
</evidence>
<organism evidence="7 8">
    <name type="scientific">Schizosaccharomyces cryophilus (strain OY26 / ATCC MYA-4695 / CBS 11777 / NBRC 106824 / NRRL Y48691)</name>
    <name type="common">Fission yeast</name>
    <dbReference type="NCBI Taxonomy" id="653667"/>
    <lineage>
        <taxon>Eukaryota</taxon>
        <taxon>Fungi</taxon>
        <taxon>Dikarya</taxon>
        <taxon>Ascomycota</taxon>
        <taxon>Taphrinomycotina</taxon>
        <taxon>Schizosaccharomycetes</taxon>
        <taxon>Schizosaccharomycetales</taxon>
        <taxon>Schizosaccharomycetaceae</taxon>
        <taxon>Schizosaccharomyces</taxon>
    </lineage>
</organism>
<feature type="compositionally biased region" description="Basic residues" evidence="2">
    <location>
        <begin position="2592"/>
        <end position="2610"/>
    </location>
</feature>
<dbReference type="InterPro" id="IPR045167">
    <property type="entry name" value="Hobbit"/>
</dbReference>
<dbReference type="SMART" id="SM01215">
    <property type="entry name" value="Fmp27_SW"/>
    <property type="match status" value="1"/>
</dbReference>
<feature type="region of interest" description="Disordered" evidence="2">
    <location>
        <begin position="955"/>
        <end position="986"/>
    </location>
</feature>
<dbReference type="PANTHER" id="PTHR15678">
    <property type="entry name" value="ANTIGEN MLAA-22-RELATED"/>
    <property type="match status" value="1"/>
</dbReference>
<feature type="domain" description="FMP27 SW motif-containing RBG unit" evidence="5">
    <location>
        <begin position="1020"/>
        <end position="1122"/>
    </location>
</feature>
<keyword evidence="3" id="KW-0472">Membrane</keyword>
<evidence type="ECO:0000256" key="1">
    <source>
        <dbReference type="SAM" id="Coils"/>
    </source>
</evidence>
<reference evidence="7 8" key="1">
    <citation type="journal article" date="2011" name="Science">
        <title>Comparative functional genomics of the fission yeasts.</title>
        <authorList>
            <person name="Rhind N."/>
            <person name="Chen Z."/>
            <person name="Yassour M."/>
            <person name="Thompson D.A."/>
            <person name="Haas B.J."/>
            <person name="Habib N."/>
            <person name="Wapinski I."/>
            <person name="Roy S."/>
            <person name="Lin M.F."/>
            <person name="Heiman D.I."/>
            <person name="Young S.K."/>
            <person name="Furuya K."/>
            <person name="Guo Y."/>
            <person name="Pidoux A."/>
            <person name="Chen H.M."/>
            <person name="Robbertse B."/>
            <person name="Goldberg J.M."/>
            <person name="Aoki K."/>
            <person name="Bayne E.H."/>
            <person name="Berlin A.M."/>
            <person name="Desjardins C.A."/>
            <person name="Dobbs E."/>
            <person name="Dukaj L."/>
            <person name="Fan L."/>
            <person name="FitzGerald M.G."/>
            <person name="French C."/>
            <person name="Gujja S."/>
            <person name="Hansen K."/>
            <person name="Keifenheim D."/>
            <person name="Levin J.Z."/>
            <person name="Mosher R.A."/>
            <person name="Mueller C.A."/>
            <person name="Pfiffner J."/>
            <person name="Priest M."/>
            <person name="Russ C."/>
            <person name="Smialowska A."/>
            <person name="Swoboda P."/>
            <person name="Sykes S.M."/>
            <person name="Vaughn M."/>
            <person name="Vengrova S."/>
            <person name="Yoder R."/>
            <person name="Zeng Q."/>
            <person name="Allshire R."/>
            <person name="Baulcombe D."/>
            <person name="Birren B.W."/>
            <person name="Brown W."/>
            <person name="Ekwall K."/>
            <person name="Kellis M."/>
            <person name="Leatherwood J."/>
            <person name="Levin H."/>
            <person name="Margalit H."/>
            <person name="Martienssen R."/>
            <person name="Nieduszynski C.A."/>
            <person name="Spatafora J.W."/>
            <person name="Friedman N."/>
            <person name="Dalgaard J.Z."/>
            <person name="Baumann P."/>
            <person name="Niki H."/>
            <person name="Regev A."/>
            <person name="Nusbaum C."/>
        </authorList>
    </citation>
    <scope>NUCLEOTIDE SEQUENCE [LARGE SCALE GENOMIC DNA]</scope>
    <source>
        <strain evidence="8">OY26 / ATCC MYA-4695 / CBS 11777 / NBRC 106824 / NRRL Y48691</strain>
    </source>
</reference>
<keyword evidence="1" id="KW-0175">Coiled coil</keyword>
<dbReference type="Proteomes" id="UP000015464">
    <property type="component" value="Unassembled WGS sequence"/>
</dbReference>
<feature type="compositionally biased region" description="Polar residues" evidence="2">
    <location>
        <begin position="962"/>
        <end position="979"/>
    </location>
</feature>
<evidence type="ECO:0000313" key="8">
    <source>
        <dbReference type="Proteomes" id="UP000015464"/>
    </source>
</evidence>
<dbReference type="eggNOG" id="KOG1910">
    <property type="taxonomic scope" value="Eukaryota"/>
</dbReference>
<protein>
    <submittedName>
        <fullName evidence="7">Eukaryotic protein</fullName>
    </submittedName>
</protein>
<feature type="domain" description="FMP27 WPPW motif-containing RBG unit" evidence="6">
    <location>
        <begin position="1554"/>
        <end position="2037"/>
    </location>
</feature>
<name>S9X9L4_SCHCR</name>
<dbReference type="SMART" id="SM01214">
    <property type="entry name" value="Fmp27_GFWDK"/>
    <property type="match status" value="1"/>
</dbReference>
<feature type="compositionally biased region" description="Basic and acidic residues" evidence="2">
    <location>
        <begin position="2611"/>
        <end position="2620"/>
    </location>
</feature>
<dbReference type="OrthoDB" id="1562405at2759"/>
<sequence>MSFLTDANVLRMFLPLSSSSILWLFIIVFFLVHLFFWVLGYYLKWPFTRFGFFSIYGLRHTFSNGQSIFISYFGIRFHRPSTSNPHLLSFIIKGVTYTLDPLDIGRSQARESSSTLPSGSDSNSSKYLSCVLGELEQKWLQFLHTNWIKWIHISLQESQIAIPTVGTLEVGNLSSEVLTSMNTMEIENNVKQDVKGSRVAFSLRILNLLYIDIQKKSHQITDFLNINITSQFSVDEVYSPVNLSEFRCSVKFGVLFFDLDSPLISLMNQRRVKTSAPKNSTSIIKDNIEAFILKLSEAQIQIGTIKLWKRNVTGLGATYVFNGNDLGFTLDLLNMKSPSHRMFFSADTIVHQILASILSFNVENYTPGHPPHILLNIPLVTITCLTSSLGQFAIDPNKPEKLQKSCLRINSTLTSPSLDIRLELLDDVMSMFPKNQHNSFTRRSEIPFLYFPETKISMSLYEPVVRFLISSESESHFPGMIVANLSSMFLEFKYLLSSEHVFVINSSLRLASNHVLYHSPENRKWLINSSETITLTFKYNYNDNFGAVDLSLNEFKIRIEEEEVVKSLKKFLILWNSRSLKPSNGKNVSKDGADISVPLLFKFPSWLKSFRIQGNSIFFIITAIRRELSDDPRGISCHIDQFDGSCEPSNGSNSLDTRKFNVDVRMTQVRSIIIKDKKTTFEHLLLQIPNSSFTYSSLFNNQENSSRVTMEIGFLRGFLSLLHNCCLLYAYQTSHSIYSDDTSENSEERRAVDHTKSSYSGFTFDLRITNTRLKFDLDDDINLLLDLGRLTFLRRDDMPFPELHAKFIQIHARNPDVPELWDKVFALGDFRYHITNETPRKLHSVTCDYISLRIPHKFVPYLVIENAINTVKAAIRVSNDPLTIDQQHELAQQRKRPRVVPHINVKSTNFKFELDDDPFETRLAMIYRIGLTEQKMRIDRWNAFEERLRLLRTAKSPDDASESSYDTSKLFGSNGSSDGPNEGATKRRLHDLGKTFQDILGNEDGDSTSFLEKAKISEDEACQLLKEYDSLSWISNIRRIREFRYNRLHMRRLIDWPEENLEKSIYFNEKLIPIPIRPPLADIALNGFDFTLDKPSFSLDDLPKFLNFVGSGQPLDYGYSIYFPMYIDWKMSKAKFRVRDYPLPLIYIPKLGQNQDRNMPSWHFKSNFIITEQQASLEAIRDVTVPVISGKESLSGIPYAVNVTRTVSPIKTFSDTQIDFNTALPTFVLWSTSYQPAITDIIRILDTFTKIPIDPSDRLGFWDKMRLVAHSHVRFRWKENGDIFLSIKGSRDPYMILGAGAGFQFCWSGNVKWDIACDNNPANFMVVDSDEFYLTIPDFPRQINGILEGQPLPPRQSQHKNKTQITLKDMRCRKVIAKLVGKVRWRAGFIPERHCESDCKVCNGQFKCRIWDFKPHWEIKTMIPRYCHDSKFGVYDAYREFRSHYIHCSLAVESPRYLDSQDTFEDVKAYNTIHLTPLVFSHFSLWWNLFSNNMSYSLRRKPLFPSYDSSSSKRFGRHLATFKYSLELSPLLISHMYNYKTNKNWQNKTASATGLKAKVEHFSIDLHQRSEKHEMKNKAVGKTQETTSMRVHLAEIDFKTIDLRAITASFDEGALETSESIPVNALDSKDKESFSFRTVEGPSSWVDIDDFHEADWLLPQRNEKCAIYPLAFSPRFTYYRHTKPHVKNEKNEKKIIADTCRFGDEKTHRCTMPSRKNPKTVQYELLKKRREELNEFMNSEKERAQTLEDLIRSESSPNLKEEFQSLRKRILTLNDHYRLLGFLLENPRNSSKTSQNTPGQVDLSYASLSESVHAFNNRFVAHNVQIKWNNFVRNAVLSYVHEMERVRGFAYYMSQKAIRFLQDLQKTPELSGDENVGNCSDNNEERENARYLLKFLLDDAKRKFVVKTDDIAGKNKSDDNKRDGGINKGHYDIIQSYVFRFIAPQIQLQCNMNPKKAVIISIQSLQIKILSIIDPVFPVNDINHLIERRFLCKVNESQFFIADANDFKVSDSTTLVLNRYGCEDNSVWPPWVPLETTFDFVLTPAAFSRFLHRVSFSAIYTKHNDLRLKETVHSNRTFFEDLDVHTDTLTFDIPRVVFSTDSSQYYDLFTIVTNLLVYKEPSQKQRNQRLEEIMLAADFSDLTGAPEMVAILQDRVHYLEETKLQHQLHDVTFGVHAHIAQQLFLQNELHRCGEELFYLIESIAAVQSRGINQNKARSNLSWFLMAKEVVWHLLEDNKRPFLDVSLQNATFRRIENTDSSNLNTLEIESMKGSNLAPGCQFENIICPYLNTEFSNEQLLQHKFIRIHWELSEAVAGIQVVQHFEINLFPLSLQIEHELASKLFDFAFPGNENKGNLFSMYSNRAESSEAANKKVAEETPGHLAENDTLKNTSSEELGLEKYLDLTREGKSELHEMLNRAGSNMLIAYFKIPSVMLRLSYRGMSALGLENITGFVFTVPTIEYRNEVCSYLDLAMWIKHDLIRAVLSHSGKLLVDKVKGGHNIKAHEREMSTELLNLQQFSAEHHHPVNLESMAMNAEESARLQEPMILDQLEENRSIASATSRNIGSTRSSIGSQSRFWAYHGSRSKKLAGIIKRHIPQVNSKKGKNSRRKTSDENDKNPLSDAGDYINEERYEPVKRELILGGHNV</sequence>
<evidence type="ECO:0000259" key="6">
    <source>
        <dbReference type="SMART" id="SM01216"/>
    </source>
</evidence>
<keyword evidence="3" id="KW-1133">Transmembrane helix</keyword>
<evidence type="ECO:0000256" key="2">
    <source>
        <dbReference type="SAM" id="MobiDB-lite"/>
    </source>
</evidence>
<feature type="domain" description="FMP27/BLTP2/Hobbit GFWDK motif-containing RBG unit" evidence="4">
    <location>
        <begin position="1140"/>
        <end position="1296"/>
    </location>
</feature>
<dbReference type="InterPro" id="IPR019449">
    <property type="entry name" value="FMP27_WPPW_RBG"/>
</dbReference>
<dbReference type="GO" id="GO:0016328">
    <property type="term" value="C:lateral plasma membrane"/>
    <property type="evidence" value="ECO:0007669"/>
    <property type="project" value="EnsemblFungi"/>
</dbReference>
<dbReference type="GeneID" id="25035529"/>
<accession>S9X9L4</accession>
<dbReference type="InterPro" id="IPR019415">
    <property type="entry name" value="FMP27_SW_RBG"/>
</dbReference>
<dbReference type="EMBL" id="KE546993">
    <property type="protein sequence ID" value="EPY50441.1"/>
    <property type="molecule type" value="Genomic_DNA"/>
</dbReference>
<dbReference type="OMA" id="IQLKWNN"/>
<evidence type="ECO:0000313" key="7">
    <source>
        <dbReference type="EMBL" id="EPY50441.1"/>
    </source>
</evidence>
<keyword evidence="3" id="KW-0812">Transmembrane</keyword>
<evidence type="ECO:0000256" key="3">
    <source>
        <dbReference type="SAM" id="Phobius"/>
    </source>
</evidence>
<dbReference type="STRING" id="653667.S9X9L4"/>
<dbReference type="PANTHER" id="PTHR15678:SF6">
    <property type="entry name" value="BRIDGE-LIKE LIPID TRANSFER PROTEIN FAMILY MEMBER 2"/>
    <property type="match status" value="1"/>
</dbReference>
<dbReference type="RefSeq" id="XP_013024924.1">
    <property type="nucleotide sequence ID" value="XM_013169470.1"/>
</dbReference>
<dbReference type="GO" id="GO:0032541">
    <property type="term" value="C:cortical endoplasmic reticulum"/>
    <property type="evidence" value="ECO:0007669"/>
    <property type="project" value="EnsemblFungi"/>
</dbReference>
<feature type="transmembrane region" description="Helical" evidence="3">
    <location>
        <begin position="20"/>
        <end position="43"/>
    </location>
</feature>